<name>A0ABX1EYA8_9PROT</name>
<evidence type="ECO:0000313" key="1">
    <source>
        <dbReference type="EMBL" id="NKE45078.1"/>
    </source>
</evidence>
<keyword evidence="2" id="KW-1185">Reference proteome</keyword>
<dbReference type="PANTHER" id="PTHR40630:SF1">
    <property type="entry name" value="DNA-BINDING PROTEIN"/>
    <property type="match status" value="1"/>
</dbReference>
<dbReference type="EMBL" id="JAAVTX010000003">
    <property type="protein sequence ID" value="NKE45078.1"/>
    <property type="molecule type" value="Genomic_DNA"/>
</dbReference>
<dbReference type="RefSeq" id="WP_168049569.1">
    <property type="nucleotide sequence ID" value="NZ_JAATJR010000003.1"/>
</dbReference>
<reference evidence="1 2" key="1">
    <citation type="submission" date="2020-03" db="EMBL/GenBank/DDBJ databases">
        <title>Roseomonas selenitidurans sp. nov. isolated from soil.</title>
        <authorList>
            <person name="Liu H."/>
        </authorList>
    </citation>
    <scope>NUCLEOTIDE SEQUENCE [LARGE SCALE GENOMIC DNA]</scope>
    <source>
        <strain evidence="1 2">JCM 15073</strain>
    </source>
</reference>
<gene>
    <name evidence="1" type="ORF">HB662_09830</name>
</gene>
<protein>
    <submittedName>
        <fullName evidence="1">DUF3140 domain-containing protein</fullName>
    </submittedName>
</protein>
<sequence>MAKIDSDDEAAIRHDFQAAVNMAPAELERWLATEDSASVGFHAEGESESVGHQSGRRILEIRRKRQADLTAEDHAHMRKVTGYVHRHLAQGGPAENVETSRWRYSLMNWGHDPLK</sequence>
<dbReference type="PANTHER" id="PTHR40630">
    <property type="entry name" value="POSSIBLE DNA-BINDING PROTEIN"/>
    <property type="match status" value="1"/>
</dbReference>
<evidence type="ECO:0000313" key="2">
    <source>
        <dbReference type="Proteomes" id="UP000765160"/>
    </source>
</evidence>
<dbReference type="Pfam" id="PF11338">
    <property type="entry name" value="DUF3140"/>
    <property type="match status" value="1"/>
</dbReference>
<dbReference type="Proteomes" id="UP000765160">
    <property type="component" value="Unassembled WGS sequence"/>
</dbReference>
<accession>A0ABX1EYA8</accession>
<dbReference type="InterPro" id="IPR021487">
    <property type="entry name" value="DUF3140"/>
</dbReference>
<proteinExistence type="predicted"/>
<comment type="caution">
    <text evidence="1">The sequence shown here is derived from an EMBL/GenBank/DDBJ whole genome shotgun (WGS) entry which is preliminary data.</text>
</comment>
<organism evidence="1 2">
    <name type="scientific">Falsiroseomonas frigidaquae</name>
    <dbReference type="NCBI Taxonomy" id="487318"/>
    <lineage>
        <taxon>Bacteria</taxon>
        <taxon>Pseudomonadati</taxon>
        <taxon>Pseudomonadota</taxon>
        <taxon>Alphaproteobacteria</taxon>
        <taxon>Acetobacterales</taxon>
        <taxon>Roseomonadaceae</taxon>
        <taxon>Falsiroseomonas</taxon>
    </lineage>
</organism>